<dbReference type="InterPro" id="IPR038729">
    <property type="entry name" value="Rad50/SbcC_AAA"/>
</dbReference>
<dbReference type="Gene3D" id="3.40.50.300">
    <property type="entry name" value="P-loop containing nucleotide triphosphate hydrolases"/>
    <property type="match status" value="2"/>
</dbReference>
<feature type="coiled-coil region" evidence="1">
    <location>
        <begin position="837"/>
        <end position="947"/>
    </location>
</feature>
<feature type="coiled-coil region" evidence="1">
    <location>
        <begin position="538"/>
        <end position="565"/>
    </location>
</feature>
<protein>
    <recommendedName>
        <fullName evidence="2">Rad50/SbcC-type AAA domain-containing protein</fullName>
    </recommendedName>
</protein>
<gene>
    <name evidence="3" type="ORF">DBZ36_13515</name>
</gene>
<feature type="coiled-coil region" evidence="1">
    <location>
        <begin position="407"/>
        <end position="502"/>
    </location>
</feature>
<reference evidence="3 4" key="1">
    <citation type="submission" date="2018-09" db="EMBL/GenBank/DDBJ databases">
        <authorList>
            <person name="Wang Z."/>
        </authorList>
    </citation>
    <scope>NUCLEOTIDE SEQUENCE [LARGE SCALE GENOMIC DNA]</scope>
    <source>
        <strain evidence="3 4">ALS 81</strain>
    </source>
</reference>
<evidence type="ECO:0000256" key="1">
    <source>
        <dbReference type="SAM" id="Coils"/>
    </source>
</evidence>
<feature type="domain" description="Rad50/SbcC-type AAA" evidence="2">
    <location>
        <begin position="6"/>
        <end position="224"/>
    </location>
</feature>
<dbReference type="PANTHER" id="PTHR32114">
    <property type="entry name" value="ABC TRANSPORTER ABCH.3"/>
    <property type="match status" value="1"/>
</dbReference>
<sequence length="1240" mass="142731">MKILAIRGENIASLAQKFALEFDGDLLKRQGLIAISGKTGSGKSSLLDAMCLALYEQVPRFSSAQRSVEVGSENEQQKLKANDVRHLVSRGKSEAWVEVELLSNDQRRYLVRWQARRARGHVNGRWQGSTRELIDVSDQQVFSENKREFQQRIDTLVGLDYEQFRRAVVLAQGDFAAFLQAAEDQRSALLERMTGTQLYSNISQQVYQNAREQQQRVSSLQEQMGRISYLSDEERLQLVSDLAELQKSLDRFVLASNDQQTLLQIEQQQRSNALEKDGLAQQKAQLEAAQQDIDKVRHSLQQLRMLEPHRPLHQSLSRLAQELSSLALQISEQGQILDQHEQQHLLAKSQVELNQTQLEQLLTQQHLREPEIERALRLDHELNANHSACEDLEKQQVALSDNIVVVKHTHHRALQQCESELEQLNDAKQWLSEHQQLHSLQHQNSAIERNLQVYLDQQEQQKKRIDLKEQHQQQMLESKHEVEQIQNQIQQIQAQDQELAQQLLNVSHEKSEDVLAKYQLVNAQSEQQAILCRYLEQARALSEQLEHAQHRYKQLQGQQQTTQEQQQYLGQQVAKLTIESEEAKRAFQSARAVVSLDDLRKELVDGESCPLCGSLDHPFVEHTPEVSAIFHQLEQRHQQLEQQLRSNELELAKLNAQAQQLDQQLSDSETLVKELDQQLASLVHQAQTLGFSWPQSLDQLLTYQHQQQQSALELASLLQSLNQQLDDYQAQHAKREQLQARYNESQQHLQKLNHQRLNYEHQFENHSNQRAQIEKQSLEAQANIQHQYQQLVLLLGDLPWEQWLAQHGPRRCALQIVNLVDQYQQVFERQVQHNERYISSQKQIALEEQNLEKLGQELQHYQQQLSSLLLQNQHLSQERRGLLDGLTVIQWRELANANVQKSRQAADTSQQQMQSLTKQMLVAQTNIEQLSQQQQQRKLDYKFAQEQWRQVAQNLELDDAQIEQLLSLDPKLRGQWESDSQAHQQQLAINASQSHELSQRVKRIDKQWINADSQLKGHLQQLKLESIEALEHQRLELQEQAYQKRSLIEQDQRSQAQSGELHKELSVQIQRLELLENLNVLIGSASGAKFRVFAQQLTLENLLFEANAQLRSLAPRYQLQRVPDAALALQVIDRDMGDEVRSISSLSGGETFLVSLALALALASVSADNIEIRSLFIDEGFGTLDPESLDMVLACLDNLQASGRQVTVISHVQAMVERIPARVILQPLGAGRSELKLEIA</sequence>
<name>A0A420E9W7_9ALTE</name>
<feature type="coiled-coil region" evidence="1">
    <location>
        <begin position="279"/>
        <end position="306"/>
    </location>
</feature>
<feature type="coiled-coil region" evidence="1">
    <location>
        <begin position="711"/>
        <end position="783"/>
    </location>
</feature>
<dbReference type="PANTHER" id="PTHR32114:SF2">
    <property type="entry name" value="ABC TRANSPORTER ABCH.3"/>
    <property type="match status" value="1"/>
</dbReference>
<dbReference type="AlphaFoldDB" id="A0A420E9W7"/>
<accession>A0A420E9W7</accession>
<feature type="coiled-coil region" evidence="1">
    <location>
        <begin position="630"/>
        <end position="678"/>
    </location>
</feature>
<keyword evidence="1" id="KW-0175">Coiled coil</keyword>
<dbReference type="InterPro" id="IPR027417">
    <property type="entry name" value="P-loop_NTPase"/>
</dbReference>
<dbReference type="Pfam" id="PF13476">
    <property type="entry name" value="AAA_23"/>
    <property type="match status" value="1"/>
</dbReference>
<evidence type="ECO:0000259" key="2">
    <source>
        <dbReference type="Pfam" id="PF13476"/>
    </source>
</evidence>
<comment type="caution">
    <text evidence="3">The sequence shown here is derived from an EMBL/GenBank/DDBJ whole genome shotgun (WGS) entry which is preliminary data.</text>
</comment>
<organism evidence="3 4">
    <name type="scientific">Alginatibacterium sediminis</name>
    <dbReference type="NCBI Taxonomy" id="2164068"/>
    <lineage>
        <taxon>Bacteria</taxon>
        <taxon>Pseudomonadati</taxon>
        <taxon>Pseudomonadota</taxon>
        <taxon>Gammaproteobacteria</taxon>
        <taxon>Alteromonadales</taxon>
        <taxon>Alteromonadaceae</taxon>
        <taxon>Alginatibacterium</taxon>
    </lineage>
</organism>
<evidence type="ECO:0000313" key="4">
    <source>
        <dbReference type="Proteomes" id="UP000286482"/>
    </source>
</evidence>
<keyword evidence="4" id="KW-1185">Reference proteome</keyword>
<dbReference type="RefSeq" id="WP_120355486.1">
    <property type="nucleotide sequence ID" value="NZ_RAQO01000007.1"/>
</dbReference>
<evidence type="ECO:0000313" key="3">
    <source>
        <dbReference type="EMBL" id="RKF17461.1"/>
    </source>
</evidence>
<dbReference type="SUPFAM" id="SSF52540">
    <property type="entry name" value="P-loop containing nucleoside triphosphate hydrolases"/>
    <property type="match status" value="1"/>
</dbReference>
<proteinExistence type="predicted"/>
<dbReference type="Proteomes" id="UP000286482">
    <property type="component" value="Unassembled WGS sequence"/>
</dbReference>
<dbReference type="OrthoDB" id="9795626at2"/>
<dbReference type="GO" id="GO:0016887">
    <property type="term" value="F:ATP hydrolysis activity"/>
    <property type="evidence" value="ECO:0007669"/>
    <property type="project" value="InterPro"/>
</dbReference>
<dbReference type="Pfam" id="PF13558">
    <property type="entry name" value="SbcC_Walker_B"/>
    <property type="match status" value="1"/>
</dbReference>
<dbReference type="EMBL" id="RAQO01000007">
    <property type="protein sequence ID" value="RKF17461.1"/>
    <property type="molecule type" value="Genomic_DNA"/>
</dbReference>
<dbReference type="GO" id="GO:0006302">
    <property type="term" value="P:double-strand break repair"/>
    <property type="evidence" value="ECO:0007669"/>
    <property type="project" value="InterPro"/>
</dbReference>